<evidence type="ECO:0000313" key="8">
    <source>
        <dbReference type="EMBL" id="ADI28874.1"/>
    </source>
</evidence>
<dbReference type="SUPFAM" id="SSF69593">
    <property type="entry name" value="Glycerol-3-phosphate (1)-acyltransferase"/>
    <property type="match status" value="1"/>
</dbReference>
<dbReference type="SMART" id="SM00563">
    <property type="entry name" value="PlsC"/>
    <property type="match status" value="1"/>
</dbReference>
<evidence type="ECO:0000256" key="3">
    <source>
        <dbReference type="ARBA" id="ARBA00022679"/>
    </source>
</evidence>
<dbReference type="AlphaFoldDB" id="D7DMG3"/>
<keyword evidence="6" id="KW-1133">Transmembrane helix</keyword>
<reference evidence="8 9" key="2">
    <citation type="journal article" date="2011" name="J. Bacteriol.">
        <title>Genomes of three methylotrophs from a single niche uncover genetic and metabolic divergence of Methylophilaceae.</title>
        <authorList>
            <person name="Lapidus A."/>
            <person name="Clum A."/>
            <person name="Labutti K."/>
            <person name="Kaluzhnaya M.G."/>
            <person name="Lim S."/>
            <person name="Beck D.A."/>
            <person name="Glavina Del Rio T."/>
            <person name="Nolan M."/>
            <person name="Mavromatis K."/>
            <person name="Huntemann M."/>
            <person name="Lucas S."/>
            <person name="Lidstrom M.E."/>
            <person name="Ivanova N."/>
            <person name="Chistoserdova L."/>
        </authorList>
    </citation>
    <scope>NUCLEOTIDE SEQUENCE [LARGE SCALE GENOMIC DNA]</scope>
    <source>
        <strain evidence="8 9">301</strain>
    </source>
</reference>
<sequence>MISFASAFRIKYGVLKSIKNNAIITPTRTSRLTRYFRVSRIFLHTLLGITLAALVFPLSSKLFKLRLIKWWCRHLLAAFNIRLVSHGHLPPPYQTAGNIMFVANHISWIDIHALNSIIPTRFIAKSDIQSWPVFGYLAKKSNVLFISREKRQDAARIVHATNRSLLDGDTLCLFPEGTTTDGTEVKPFKSSIMQGAIHANAVIWPIAFRYPRQDGSINTEIAYAGETTLIESIQLVLQQKEVVVELHFLKPIATSELSEIDKDRRKLTLHIERSIKDKLKL</sequence>
<keyword evidence="9" id="KW-1185">Reference proteome</keyword>
<keyword evidence="6" id="KW-0812">Transmembrane</keyword>
<evidence type="ECO:0000313" key="9">
    <source>
        <dbReference type="Proteomes" id="UP000000383"/>
    </source>
</evidence>
<dbReference type="GO" id="GO:0006654">
    <property type="term" value="P:phosphatidic acid biosynthetic process"/>
    <property type="evidence" value="ECO:0007669"/>
    <property type="project" value="TreeGrafter"/>
</dbReference>
<keyword evidence="6" id="KW-0472">Membrane</keyword>
<reference evidence="9" key="1">
    <citation type="submission" date="2010-05" db="EMBL/GenBank/DDBJ databases">
        <title>Complete sequence of Methylotenera sp. 301.</title>
        <authorList>
            <person name="Lucas S."/>
            <person name="Copeland A."/>
            <person name="Lapidus A."/>
            <person name="Cheng J.-F."/>
            <person name="Bruce D."/>
            <person name="Goodwin L."/>
            <person name="Pitluck S."/>
            <person name="Clum A."/>
            <person name="Land M."/>
            <person name="Hauser L."/>
            <person name="Kyrpides N."/>
            <person name="Ivanova N."/>
            <person name="Chistoservova L."/>
            <person name="Kalyuzhnaya M."/>
            <person name="Woyke T."/>
        </authorList>
    </citation>
    <scope>NUCLEOTIDE SEQUENCE [LARGE SCALE GENOMIC DNA]</scope>
    <source>
        <strain evidence="9">301</strain>
    </source>
</reference>
<feature type="transmembrane region" description="Helical" evidence="6">
    <location>
        <begin position="41"/>
        <end position="59"/>
    </location>
</feature>
<evidence type="ECO:0000256" key="6">
    <source>
        <dbReference type="SAM" id="Phobius"/>
    </source>
</evidence>
<dbReference type="OrthoDB" id="9806880at2"/>
<organism evidence="8 9">
    <name type="scientific">Methylotenera versatilis (strain 301)</name>
    <dbReference type="NCBI Taxonomy" id="666681"/>
    <lineage>
        <taxon>Bacteria</taxon>
        <taxon>Pseudomonadati</taxon>
        <taxon>Pseudomonadota</taxon>
        <taxon>Betaproteobacteria</taxon>
        <taxon>Nitrosomonadales</taxon>
        <taxon>Methylophilaceae</taxon>
        <taxon>Methylotenera</taxon>
    </lineage>
</organism>
<evidence type="ECO:0000256" key="5">
    <source>
        <dbReference type="ARBA" id="ARBA00023315"/>
    </source>
</evidence>
<dbReference type="EMBL" id="CP002056">
    <property type="protein sequence ID" value="ADI28874.1"/>
    <property type="molecule type" value="Genomic_DNA"/>
</dbReference>
<comment type="pathway">
    <text evidence="1">Lipid metabolism.</text>
</comment>
<name>D7DMG3_METV0</name>
<keyword evidence="4" id="KW-0443">Lipid metabolism</keyword>
<gene>
    <name evidence="8" type="ordered locus">M301_0490</name>
</gene>
<proteinExistence type="predicted"/>
<dbReference type="Pfam" id="PF01553">
    <property type="entry name" value="Acyltransferase"/>
    <property type="match status" value="1"/>
</dbReference>
<dbReference type="STRING" id="666681.M301_0490"/>
<dbReference type="InterPro" id="IPR002123">
    <property type="entry name" value="Plipid/glycerol_acylTrfase"/>
</dbReference>
<dbReference type="PANTHER" id="PTHR10434:SF64">
    <property type="entry name" value="1-ACYL-SN-GLYCEROL-3-PHOSPHATE ACYLTRANSFERASE-RELATED"/>
    <property type="match status" value="1"/>
</dbReference>
<dbReference type="PANTHER" id="PTHR10434">
    <property type="entry name" value="1-ACYL-SN-GLYCEROL-3-PHOSPHATE ACYLTRANSFERASE"/>
    <property type="match status" value="1"/>
</dbReference>
<feature type="domain" description="Phospholipid/glycerol acyltransferase" evidence="7">
    <location>
        <begin position="99"/>
        <end position="211"/>
    </location>
</feature>
<dbReference type="HOGENOM" id="CLU_027938_0_1_4"/>
<keyword evidence="2" id="KW-0444">Lipid biosynthesis</keyword>
<evidence type="ECO:0000256" key="2">
    <source>
        <dbReference type="ARBA" id="ARBA00022516"/>
    </source>
</evidence>
<dbReference type="GO" id="GO:0003841">
    <property type="term" value="F:1-acylglycerol-3-phosphate O-acyltransferase activity"/>
    <property type="evidence" value="ECO:0007669"/>
    <property type="project" value="TreeGrafter"/>
</dbReference>
<dbReference type="RefSeq" id="WP_013147190.1">
    <property type="nucleotide sequence ID" value="NC_014207.1"/>
</dbReference>
<protein>
    <submittedName>
        <fullName evidence="8">Phospholipid/glycerol acyltransferase</fullName>
    </submittedName>
</protein>
<dbReference type="Proteomes" id="UP000000383">
    <property type="component" value="Chromosome"/>
</dbReference>
<dbReference type="KEGG" id="meh:M301_0490"/>
<evidence type="ECO:0000256" key="4">
    <source>
        <dbReference type="ARBA" id="ARBA00023098"/>
    </source>
</evidence>
<evidence type="ECO:0000256" key="1">
    <source>
        <dbReference type="ARBA" id="ARBA00005189"/>
    </source>
</evidence>
<evidence type="ECO:0000259" key="7">
    <source>
        <dbReference type="SMART" id="SM00563"/>
    </source>
</evidence>
<keyword evidence="3 8" id="KW-0808">Transferase</keyword>
<dbReference type="CDD" id="cd07989">
    <property type="entry name" value="LPLAT_AGPAT-like"/>
    <property type="match status" value="1"/>
</dbReference>
<accession>D7DMG3</accession>
<keyword evidence="5 8" id="KW-0012">Acyltransferase</keyword>
<dbReference type="eggNOG" id="COG0204">
    <property type="taxonomic scope" value="Bacteria"/>
</dbReference>